<sequence>MGGEAGVAEMEAKNMVTDLEEEDGRRRRGDGLAPADLEEVVEERRGGGWEKKRRSWAIFGGQNPGQRPLPSPPLPLLPVSAIFLSVSLAPPQDLVSPPPFTLSADPKYHKHEGSAICGEGSGKPLLGEFIDLFL</sequence>
<evidence type="ECO:0000313" key="2">
    <source>
        <dbReference type="EMBL" id="KAG1327295.1"/>
    </source>
</evidence>
<gene>
    <name evidence="2" type="ORF">COCNU_01G012290</name>
</gene>
<feature type="region of interest" description="Disordered" evidence="1">
    <location>
        <begin position="1"/>
        <end position="32"/>
    </location>
</feature>
<dbReference type="Proteomes" id="UP000797356">
    <property type="component" value="Chromosome 1"/>
</dbReference>
<evidence type="ECO:0000313" key="3">
    <source>
        <dbReference type="Proteomes" id="UP000797356"/>
    </source>
</evidence>
<evidence type="ECO:0000256" key="1">
    <source>
        <dbReference type="SAM" id="MobiDB-lite"/>
    </source>
</evidence>
<dbReference type="AlphaFoldDB" id="A0A8K0MVC2"/>
<accession>A0A8K0MVC2</accession>
<proteinExistence type="predicted"/>
<comment type="caution">
    <text evidence="2">The sequence shown here is derived from an EMBL/GenBank/DDBJ whole genome shotgun (WGS) entry which is preliminary data.</text>
</comment>
<reference evidence="2" key="1">
    <citation type="journal article" date="2017" name="Gigascience">
        <title>The genome draft of coconut (Cocos nucifera).</title>
        <authorList>
            <person name="Xiao Y."/>
            <person name="Xu P."/>
            <person name="Fan H."/>
            <person name="Baudouin L."/>
            <person name="Xia W."/>
            <person name="Bocs S."/>
            <person name="Xu J."/>
            <person name="Li Q."/>
            <person name="Guo A."/>
            <person name="Zhou L."/>
            <person name="Li J."/>
            <person name="Wu Y."/>
            <person name="Ma Z."/>
            <person name="Armero A."/>
            <person name="Issali A.E."/>
            <person name="Liu N."/>
            <person name="Peng M."/>
            <person name="Yang Y."/>
        </authorList>
    </citation>
    <scope>NUCLEOTIDE SEQUENCE</scope>
    <source>
        <tissue evidence="2">Spear leaf of Hainan Tall coconut</tissue>
    </source>
</reference>
<name>A0A8K0MVC2_COCNU</name>
<organism evidence="2 3">
    <name type="scientific">Cocos nucifera</name>
    <name type="common">Coconut palm</name>
    <dbReference type="NCBI Taxonomy" id="13894"/>
    <lineage>
        <taxon>Eukaryota</taxon>
        <taxon>Viridiplantae</taxon>
        <taxon>Streptophyta</taxon>
        <taxon>Embryophyta</taxon>
        <taxon>Tracheophyta</taxon>
        <taxon>Spermatophyta</taxon>
        <taxon>Magnoliopsida</taxon>
        <taxon>Liliopsida</taxon>
        <taxon>Arecaceae</taxon>
        <taxon>Arecoideae</taxon>
        <taxon>Cocoseae</taxon>
        <taxon>Attaleinae</taxon>
        <taxon>Cocos</taxon>
    </lineage>
</organism>
<reference evidence="2" key="2">
    <citation type="submission" date="2019-07" db="EMBL/GenBank/DDBJ databases">
        <authorList>
            <person name="Yang Y."/>
            <person name="Bocs S."/>
            <person name="Baudouin L."/>
        </authorList>
    </citation>
    <scope>NUCLEOTIDE SEQUENCE</scope>
    <source>
        <tissue evidence="2">Spear leaf of Hainan Tall coconut</tissue>
    </source>
</reference>
<dbReference type="EMBL" id="CM017872">
    <property type="protein sequence ID" value="KAG1327295.1"/>
    <property type="molecule type" value="Genomic_DNA"/>
</dbReference>
<protein>
    <submittedName>
        <fullName evidence="2">Uncharacterized protein</fullName>
    </submittedName>
</protein>
<keyword evidence="3" id="KW-1185">Reference proteome</keyword>